<keyword evidence="2" id="KW-1185">Reference proteome</keyword>
<dbReference type="Proteomes" id="UP000199322">
    <property type="component" value="Unassembled WGS sequence"/>
</dbReference>
<protein>
    <submittedName>
        <fullName evidence="1">Uncharacterized protein</fullName>
    </submittedName>
</protein>
<dbReference type="STRING" id="28234.SAMN04488588_1781"/>
<organism evidence="1 2">
    <name type="scientific">Geotoga petraea</name>
    <dbReference type="NCBI Taxonomy" id="28234"/>
    <lineage>
        <taxon>Bacteria</taxon>
        <taxon>Thermotogati</taxon>
        <taxon>Thermotogota</taxon>
        <taxon>Thermotogae</taxon>
        <taxon>Petrotogales</taxon>
        <taxon>Petrotogaceae</taxon>
        <taxon>Geotoga</taxon>
    </lineage>
</organism>
<proteinExistence type="predicted"/>
<name>A0A1G6PBC8_9BACT</name>
<dbReference type="RefSeq" id="WP_091404962.1">
    <property type="nucleotide sequence ID" value="NZ_FMYV01000007.1"/>
</dbReference>
<sequence length="370" mass="43126">MKKISLLLFLIITVFSFSEIVREKDILIKNINQGINFTNVTPYPSYFGNYFEVDDYTIHYNSKPFWIMYGKYTTDWGDFERNLYLSDSLPYVVGLTGGFENKGVKIIFGVYDLNFELSNEEWLIQKTPGIDGNSDRRGLDGYKGYAEPYKTYIIHRIEFDSLQFLRVSFSEINLVGGKIPDLVDVNPFGILHNTYGEGYSNTILGADFSLIPIKKLQIYGQFAMDDFVVPDTEAGATNYKPTSLAYALGGRYVYRLDDYYLAPKFEYYKVYTWMYNRWQKLLKFTAEYDGVEIPVGFDYGNDMEGFLFGFDLLFDWNLKVKFLSEFYKKGAIDLNTSYSDERKQDYENWAGPYPPVSDFIKLSLHFEINY</sequence>
<gene>
    <name evidence="1" type="ORF">SAMN04488588_1781</name>
</gene>
<evidence type="ECO:0000313" key="2">
    <source>
        <dbReference type="Proteomes" id="UP000199322"/>
    </source>
</evidence>
<dbReference type="EMBL" id="FMYV01000007">
    <property type="protein sequence ID" value="SDC77308.1"/>
    <property type="molecule type" value="Genomic_DNA"/>
</dbReference>
<evidence type="ECO:0000313" key="1">
    <source>
        <dbReference type="EMBL" id="SDC77308.1"/>
    </source>
</evidence>
<dbReference type="AlphaFoldDB" id="A0A1G6PBC8"/>
<reference evidence="1 2" key="1">
    <citation type="submission" date="2016-10" db="EMBL/GenBank/DDBJ databases">
        <authorList>
            <person name="de Groot N.N."/>
        </authorList>
    </citation>
    <scope>NUCLEOTIDE SEQUENCE [LARGE SCALE GENOMIC DNA]</scope>
    <source>
        <strain evidence="1 2">WG14</strain>
    </source>
</reference>
<accession>A0A1G6PBC8</accession>